<proteinExistence type="predicted"/>
<protein>
    <submittedName>
        <fullName evidence="1">Uncharacterized protein</fullName>
    </submittedName>
</protein>
<dbReference type="EMBL" id="JAQMJT010000013">
    <property type="protein sequence ID" value="MDB8614587.1"/>
    <property type="molecule type" value="Genomic_DNA"/>
</dbReference>
<dbReference type="RefSeq" id="WP_195918198.1">
    <property type="nucleotide sequence ID" value="NZ_JADOZZ010000014.1"/>
</dbReference>
<reference evidence="1" key="1">
    <citation type="submission" date="2023-01" db="EMBL/GenBank/DDBJ databases">
        <title>Human gut microbiome strain richness.</title>
        <authorList>
            <person name="Chen-Liaw A."/>
        </authorList>
    </citation>
    <scope>NUCLEOTIDE SEQUENCE</scope>
    <source>
        <strain evidence="1">1001095st1_G4_1001095IJ_161003</strain>
    </source>
</reference>
<evidence type="ECO:0000313" key="2">
    <source>
        <dbReference type="Proteomes" id="UP001210204"/>
    </source>
</evidence>
<organism evidence="1 2">
    <name type="scientific">Streptococcus salivarius</name>
    <dbReference type="NCBI Taxonomy" id="1304"/>
    <lineage>
        <taxon>Bacteria</taxon>
        <taxon>Bacillati</taxon>
        <taxon>Bacillota</taxon>
        <taxon>Bacilli</taxon>
        <taxon>Lactobacillales</taxon>
        <taxon>Streptococcaceae</taxon>
        <taxon>Streptococcus</taxon>
    </lineage>
</organism>
<evidence type="ECO:0000313" key="1">
    <source>
        <dbReference type="EMBL" id="MDB8614587.1"/>
    </source>
</evidence>
<gene>
    <name evidence="1" type="ORF">PNU26_09290</name>
</gene>
<dbReference type="Proteomes" id="UP001210204">
    <property type="component" value="Unassembled WGS sequence"/>
</dbReference>
<dbReference type="AlphaFoldDB" id="A0AAW6D4P9"/>
<comment type="caution">
    <text evidence="1">The sequence shown here is derived from an EMBL/GenBank/DDBJ whole genome shotgun (WGS) entry which is preliminary data.</text>
</comment>
<name>A0AAW6D4P9_STRSL</name>
<sequence length="58" mass="6795">MAFEKRKVNERQVGGEFEKTKQFQLTLQPSVREKISRLAKEAGYRSASSYVNDHFKNM</sequence>
<accession>A0AAW6D4P9</accession>